<evidence type="ECO:0000256" key="2">
    <source>
        <dbReference type="ARBA" id="ARBA00007424"/>
    </source>
</evidence>
<dbReference type="InterPro" id="IPR036467">
    <property type="entry name" value="LS/RS_sf"/>
</dbReference>
<feature type="binding site" evidence="7">
    <location>
        <position position="22"/>
    </location>
    <ligand>
        <name>5-amino-6-(D-ribitylamino)uracil</name>
        <dbReference type="ChEBI" id="CHEBI:15934"/>
    </ligand>
</feature>
<sequence length="154" mass="16298">MTTFKGVASAKGMRIAIVGACFNGPIADALVSGAQQTFLDLGGTEDMLTIVRVPGSFEIPCTLKKLLTSGIEYDAIVACGVLIKGETTHYDHIADQVSARISELSIEFNLPITFSVITAPCIDSAWQRAGIKGSNLGISGMKTALEMADLFKKL</sequence>
<feature type="binding site" evidence="7">
    <location>
        <position position="114"/>
    </location>
    <ligand>
        <name>5-amino-6-(D-ribitylamino)uracil</name>
        <dbReference type="ChEBI" id="CHEBI:15934"/>
    </ligand>
</feature>
<evidence type="ECO:0000256" key="7">
    <source>
        <dbReference type="HAMAP-Rule" id="MF_00178"/>
    </source>
</evidence>
<dbReference type="KEGG" id="chla:C834K_0921"/>
<evidence type="ECO:0000313" key="9">
    <source>
        <dbReference type="Proteomes" id="UP000258476"/>
    </source>
</evidence>
<gene>
    <name evidence="7 8" type="primary">ribH</name>
    <name evidence="8" type="ORF">C834K_0921</name>
</gene>
<protein>
    <recommendedName>
        <fullName evidence="3 7">6,7-dimethyl-8-ribityllumazine synthase</fullName>
        <shortName evidence="7">DMRL synthase</shortName>
        <shortName evidence="7">LS</shortName>
        <shortName evidence="7">Lumazine synthase</shortName>
        <ecNumber evidence="3 7">2.5.1.78</ecNumber>
    </recommendedName>
</protein>
<evidence type="ECO:0000256" key="1">
    <source>
        <dbReference type="ARBA" id="ARBA00004917"/>
    </source>
</evidence>
<dbReference type="EMBL" id="LS992154">
    <property type="protein sequence ID" value="SYX09353.1"/>
    <property type="molecule type" value="Genomic_DNA"/>
</dbReference>
<keyword evidence="9" id="KW-1185">Reference proteome</keyword>
<dbReference type="OrthoDB" id="9809709at2"/>
<dbReference type="Proteomes" id="UP000258476">
    <property type="component" value="Chromosome"/>
</dbReference>
<dbReference type="GO" id="GO:0000906">
    <property type="term" value="F:6,7-dimethyl-8-ribityllumazine synthase activity"/>
    <property type="evidence" value="ECO:0007669"/>
    <property type="project" value="UniProtKB-UniRule"/>
</dbReference>
<comment type="similarity">
    <text evidence="2 7">Belongs to the DMRL synthase family.</text>
</comment>
<dbReference type="NCBIfam" id="TIGR00114">
    <property type="entry name" value="lumazine-synth"/>
    <property type="match status" value="1"/>
</dbReference>
<dbReference type="CDD" id="cd09209">
    <property type="entry name" value="Lumazine_synthase-I"/>
    <property type="match status" value="1"/>
</dbReference>
<dbReference type="Gene3D" id="3.40.50.960">
    <property type="entry name" value="Lumazine/riboflavin synthase"/>
    <property type="match status" value="1"/>
</dbReference>
<proteinExistence type="inferred from homology"/>
<dbReference type="EC" id="2.5.1.78" evidence="3 7"/>
<dbReference type="InterPro" id="IPR002180">
    <property type="entry name" value="LS/RS"/>
</dbReference>
<feature type="binding site" evidence="7">
    <location>
        <position position="128"/>
    </location>
    <ligand>
        <name>(2S)-2-hydroxy-3-oxobutyl phosphate</name>
        <dbReference type="ChEBI" id="CHEBI:58830"/>
    </ligand>
</feature>
<comment type="pathway">
    <text evidence="1 7">Cofactor biosynthesis; riboflavin biosynthesis; riboflavin from 2-hydroxy-3-oxobutyl phosphate and 5-amino-6-(D-ribitylamino)uracil: step 1/2.</text>
</comment>
<dbReference type="GO" id="GO:0009349">
    <property type="term" value="C:riboflavin synthase complex"/>
    <property type="evidence" value="ECO:0007669"/>
    <property type="project" value="UniProtKB-UniRule"/>
</dbReference>
<name>A0A3B0PQ87_9CHLA</name>
<keyword evidence="5 7" id="KW-0808">Transferase</keyword>
<reference evidence="9" key="1">
    <citation type="submission" date="2017-11" db="EMBL/GenBank/DDBJ databases">
        <authorList>
            <person name="Seth-Smith MB H."/>
        </authorList>
    </citation>
    <scope>NUCLEOTIDE SEQUENCE [LARGE SCALE GENOMIC DNA]</scope>
</reference>
<evidence type="ECO:0000256" key="5">
    <source>
        <dbReference type="ARBA" id="ARBA00022679"/>
    </source>
</evidence>
<dbReference type="Pfam" id="PF00885">
    <property type="entry name" value="DMRL_synthase"/>
    <property type="match status" value="1"/>
</dbReference>
<accession>A0A3B0PQ87</accession>
<comment type="function">
    <text evidence="7">Catalyzes the formation of 6,7-dimethyl-8-ribityllumazine by condensation of 5-amino-6-(D-ribitylamino)uracil with 3,4-dihydroxy-2-butanone 4-phosphate. This is the penultimate step in the biosynthesis of riboflavin.</text>
</comment>
<dbReference type="GO" id="GO:0005829">
    <property type="term" value="C:cytosol"/>
    <property type="evidence" value="ECO:0007669"/>
    <property type="project" value="TreeGrafter"/>
</dbReference>
<dbReference type="HAMAP" id="MF_00178">
    <property type="entry name" value="Lumazine_synth"/>
    <property type="match status" value="1"/>
</dbReference>
<dbReference type="PANTHER" id="PTHR21058">
    <property type="entry name" value="6,7-DIMETHYL-8-RIBITYLLUMAZINE SYNTHASE DMRL SYNTHASE LUMAZINE SYNTHASE"/>
    <property type="match status" value="1"/>
</dbReference>
<comment type="catalytic activity">
    <reaction evidence="6 7">
        <text>(2S)-2-hydroxy-3-oxobutyl phosphate + 5-amino-6-(D-ribitylamino)uracil = 6,7-dimethyl-8-(1-D-ribityl)lumazine + phosphate + 2 H2O + H(+)</text>
        <dbReference type="Rhea" id="RHEA:26152"/>
        <dbReference type="ChEBI" id="CHEBI:15377"/>
        <dbReference type="ChEBI" id="CHEBI:15378"/>
        <dbReference type="ChEBI" id="CHEBI:15934"/>
        <dbReference type="ChEBI" id="CHEBI:43474"/>
        <dbReference type="ChEBI" id="CHEBI:58201"/>
        <dbReference type="ChEBI" id="CHEBI:58830"/>
        <dbReference type="EC" id="2.5.1.78"/>
    </reaction>
</comment>
<feature type="binding site" evidence="7">
    <location>
        <begin position="81"/>
        <end position="83"/>
    </location>
    <ligand>
        <name>5-amino-6-(D-ribitylamino)uracil</name>
        <dbReference type="ChEBI" id="CHEBI:15934"/>
    </ligand>
</feature>
<evidence type="ECO:0000256" key="4">
    <source>
        <dbReference type="ARBA" id="ARBA00022619"/>
    </source>
</evidence>
<organism evidence="8 9">
    <name type="scientific">Chlamydia poikilotherma</name>
    <dbReference type="NCBI Taxonomy" id="1967783"/>
    <lineage>
        <taxon>Bacteria</taxon>
        <taxon>Pseudomonadati</taxon>
        <taxon>Chlamydiota</taxon>
        <taxon>Chlamydiia</taxon>
        <taxon>Chlamydiales</taxon>
        <taxon>Chlamydiaceae</taxon>
        <taxon>Chlamydia/Chlamydophila group</taxon>
        <taxon>Chlamydia</taxon>
    </lineage>
</organism>
<dbReference type="AlphaFoldDB" id="A0A3B0PQ87"/>
<feature type="binding site" evidence="7">
    <location>
        <begin position="56"/>
        <end position="58"/>
    </location>
    <ligand>
        <name>5-amino-6-(D-ribitylamino)uracil</name>
        <dbReference type="ChEBI" id="CHEBI:15934"/>
    </ligand>
</feature>
<evidence type="ECO:0000313" key="8">
    <source>
        <dbReference type="EMBL" id="SYX09353.1"/>
    </source>
</evidence>
<dbReference type="RefSeq" id="WP_117274634.1">
    <property type="nucleotide sequence ID" value="NZ_LS992154.1"/>
</dbReference>
<feature type="active site" description="Proton donor" evidence="7">
    <location>
        <position position="89"/>
    </location>
</feature>
<feature type="binding site" evidence="7">
    <location>
        <begin position="86"/>
        <end position="87"/>
    </location>
    <ligand>
        <name>(2S)-2-hydroxy-3-oxobutyl phosphate</name>
        <dbReference type="ChEBI" id="CHEBI:58830"/>
    </ligand>
</feature>
<keyword evidence="4 7" id="KW-0686">Riboflavin biosynthesis</keyword>
<dbReference type="SUPFAM" id="SSF52121">
    <property type="entry name" value="Lumazine synthase"/>
    <property type="match status" value="1"/>
</dbReference>
<evidence type="ECO:0000256" key="6">
    <source>
        <dbReference type="ARBA" id="ARBA00048785"/>
    </source>
</evidence>
<dbReference type="GO" id="GO:0009231">
    <property type="term" value="P:riboflavin biosynthetic process"/>
    <property type="evidence" value="ECO:0007669"/>
    <property type="project" value="UniProtKB-UniRule"/>
</dbReference>
<dbReference type="PANTHER" id="PTHR21058:SF0">
    <property type="entry name" value="6,7-DIMETHYL-8-RIBITYLLUMAZINE SYNTHASE"/>
    <property type="match status" value="1"/>
</dbReference>
<evidence type="ECO:0000256" key="3">
    <source>
        <dbReference type="ARBA" id="ARBA00012664"/>
    </source>
</evidence>
<dbReference type="UniPathway" id="UPA00275">
    <property type="reaction ID" value="UER00404"/>
</dbReference>
<dbReference type="InterPro" id="IPR034964">
    <property type="entry name" value="LS"/>
</dbReference>